<evidence type="ECO:0000313" key="3">
    <source>
        <dbReference type="EMBL" id="OXB00903.1"/>
    </source>
</evidence>
<evidence type="ECO:0000313" key="5">
    <source>
        <dbReference type="Proteomes" id="UP000184216"/>
    </source>
</evidence>
<keyword evidence="5" id="KW-1185">Reference proteome</keyword>
<sequence>MEEYIATIKAFAFNFAPRGWAFCNGQIMSIAQNTALFSLIGTTYGGNGQTTFALPDLRGRSIVHPGQGAGLSNINYGEVSGTESVTLTINNMPAHGHPIPALGLTAVTTINALTGGTVSNETDGGNNSFSSGGSTANVYSEPGGTATPIKGATTTGTTAVGNTGIAGGNNPIGIRNPYLGVYMSICLEGIFPSRN</sequence>
<proteinExistence type="predicted"/>
<evidence type="ECO:0000313" key="4">
    <source>
        <dbReference type="EMBL" id="SHN18542.1"/>
    </source>
</evidence>
<feature type="compositionally biased region" description="Low complexity" evidence="1">
    <location>
        <begin position="124"/>
        <end position="134"/>
    </location>
</feature>
<feature type="domain" description="Phage tail collar" evidence="2">
    <location>
        <begin position="7"/>
        <end position="62"/>
    </location>
</feature>
<dbReference type="AlphaFoldDB" id="A0AB36NWG2"/>
<protein>
    <submittedName>
        <fullName evidence="4">Microcystin-dependent protein</fullName>
    </submittedName>
</protein>
<feature type="compositionally biased region" description="Low complexity" evidence="1">
    <location>
        <begin position="142"/>
        <end position="152"/>
    </location>
</feature>
<dbReference type="Proteomes" id="UP000184216">
    <property type="component" value="Unassembled WGS sequence"/>
</dbReference>
<name>A0AB36NWG2_9FLAO</name>
<reference evidence="3 6" key="1">
    <citation type="submission" date="2016-11" db="EMBL/GenBank/DDBJ databases">
        <title>Whole genomes of Flavobacteriaceae.</title>
        <authorList>
            <person name="Stine C."/>
            <person name="Li C."/>
            <person name="Tadesse D."/>
        </authorList>
    </citation>
    <scope>NUCLEOTIDE SEQUENCE [LARGE SCALE GENOMIC DNA]</scope>
    <source>
        <strain evidence="3 6">ATCC 19366</strain>
    </source>
</reference>
<dbReference type="InterPro" id="IPR011083">
    <property type="entry name" value="Phage_tail_collar_dom"/>
</dbReference>
<dbReference type="Proteomes" id="UP000198431">
    <property type="component" value="Unassembled WGS sequence"/>
</dbReference>
<accession>A0AB36NWG2</accession>
<gene>
    <name evidence="3" type="ORF">B0A72_19250</name>
    <name evidence="4" type="ORF">SAMN05444387_4529</name>
</gene>
<evidence type="ECO:0000259" key="2">
    <source>
        <dbReference type="Pfam" id="PF07484"/>
    </source>
</evidence>
<dbReference type="EMBL" id="MUHB01000020">
    <property type="protein sequence ID" value="OXB00903.1"/>
    <property type="molecule type" value="Genomic_DNA"/>
</dbReference>
<evidence type="ECO:0000256" key="1">
    <source>
        <dbReference type="SAM" id="MobiDB-lite"/>
    </source>
</evidence>
<evidence type="ECO:0000313" key="6">
    <source>
        <dbReference type="Proteomes" id="UP000198431"/>
    </source>
</evidence>
<dbReference type="SUPFAM" id="SSF88874">
    <property type="entry name" value="Receptor-binding domain of short tail fibre protein gp12"/>
    <property type="match status" value="1"/>
</dbReference>
<comment type="caution">
    <text evidence="3">The sequence shown here is derived from an EMBL/GenBank/DDBJ whole genome shotgun (WGS) entry which is preliminary data.</text>
</comment>
<dbReference type="InterPro" id="IPR037053">
    <property type="entry name" value="Phage_tail_collar_dom_sf"/>
</dbReference>
<dbReference type="Pfam" id="PF07484">
    <property type="entry name" value="Collar"/>
    <property type="match status" value="1"/>
</dbReference>
<dbReference type="Gene3D" id="3.90.1340.10">
    <property type="entry name" value="Phage tail collar domain"/>
    <property type="match status" value="1"/>
</dbReference>
<dbReference type="EMBL" id="FRBX01000008">
    <property type="protein sequence ID" value="SHN18542.1"/>
    <property type="molecule type" value="Genomic_DNA"/>
</dbReference>
<feature type="region of interest" description="Disordered" evidence="1">
    <location>
        <begin position="118"/>
        <end position="152"/>
    </location>
</feature>
<dbReference type="RefSeq" id="WP_073398148.1">
    <property type="nucleotide sequence ID" value="NZ_FRBX01000008.1"/>
</dbReference>
<reference evidence="4 5" key="2">
    <citation type="submission" date="2016-11" db="EMBL/GenBank/DDBJ databases">
        <authorList>
            <person name="Varghese N."/>
            <person name="Submissions S."/>
        </authorList>
    </citation>
    <scope>NUCLEOTIDE SEQUENCE [LARGE SCALE GENOMIC DNA]</scope>
    <source>
        <strain evidence="4 5">DSM 6368</strain>
    </source>
</reference>
<organism evidence="3 6">
    <name type="scientific">Flavobacterium pectinovorum</name>
    <dbReference type="NCBI Taxonomy" id="29533"/>
    <lineage>
        <taxon>Bacteria</taxon>
        <taxon>Pseudomonadati</taxon>
        <taxon>Bacteroidota</taxon>
        <taxon>Flavobacteriia</taxon>
        <taxon>Flavobacteriales</taxon>
        <taxon>Flavobacteriaceae</taxon>
        <taxon>Flavobacterium</taxon>
    </lineage>
</organism>